<dbReference type="InterPro" id="IPR011604">
    <property type="entry name" value="PDDEXK-like_dom_sf"/>
</dbReference>
<name>A0A7J5MZG9_BIFAD</name>
<accession>A0A7J5MZG9</accession>
<protein>
    <recommendedName>
        <fullName evidence="3">PD-(D/E)XK nuclease family protein</fullName>
    </recommendedName>
</protein>
<organism evidence="1 2">
    <name type="scientific">Bifidobacterium adolescentis</name>
    <dbReference type="NCBI Taxonomy" id="1680"/>
    <lineage>
        <taxon>Bacteria</taxon>
        <taxon>Bacillati</taxon>
        <taxon>Actinomycetota</taxon>
        <taxon>Actinomycetes</taxon>
        <taxon>Bifidobacteriales</taxon>
        <taxon>Bifidobacteriaceae</taxon>
        <taxon>Bifidobacterium</taxon>
    </lineage>
</organism>
<comment type="caution">
    <text evidence="1">The sequence shown here is derived from an EMBL/GenBank/DDBJ whole genome shotgun (WGS) entry which is preliminary data.</text>
</comment>
<dbReference type="EMBL" id="WDLT01000002">
    <property type="protein sequence ID" value="KAB5747613.1"/>
    <property type="molecule type" value="Genomic_DNA"/>
</dbReference>
<evidence type="ECO:0008006" key="3">
    <source>
        <dbReference type="Google" id="ProtNLM"/>
    </source>
</evidence>
<evidence type="ECO:0000313" key="1">
    <source>
        <dbReference type="EMBL" id="KAB5747613.1"/>
    </source>
</evidence>
<proteinExistence type="predicted"/>
<dbReference type="AlphaFoldDB" id="A0A7J5MZG9"/>
<dbReference type="Proteomes" id="UP000437631">
    <property type="component" value="Unassembled WGS sequence"/>
</dbReference>
<gene>
    <name evidence="1" type="ORF">GA752_03270</name>
</gene>
<dbReference type="Gene3D" id="3.90.320.10">
    <property type="match status" value="1"/>
</dbReference>
<evidence type="ECO:0000313" key="2">
    <source>
        <dbReference type="Proteomes" id="UP000437631"/>
    </source>
</evidence>
<sequence>MSSQLDLETVMNANMGTAHVDATPSASRESDEWKEIRLIIEAHIANQPRSLQKEIGPSELGTDCLHCLAARLAGWEKRQSAAWLPFIGTCVHERFEHLFNKRKDEFTVPDDDGGEPWAVKRFEAERHVDVGSIHGLHGYQLIHGSIDLYDAENNTTIDWKITGPTTIRNVKANGPSQQYCIQASLYGIGLENDGEPCKRNAIYFLPRNSVSLADALPIEFDFDPNPGKWALSRAQLIANLLDLIEQEDGTEMRDAWIHALPTSPTHCFQCGSWPDDQLGQLSELNEDQYPALPDKWRQAIGLLESTYRKTER</sequence>
<reference evidence="1 2" key="1">
    <citation type="journal article" date="2019" name="Nat. Med.">
        <title>A library of human gut bacterial isolates paired with longitudinal multiomics data enables mechanistic microbiome research.</title>
        <authorList>
            <person name="Poyet M."/>
            <person name="Groussin M."/>
            <person name="Gibbons S.M."/>
            <person name="Avila-Pacheco J."/>
            <person name="Jiang X."/>
            <person name="Kearney S.M."/>
            <person name="Perrotta A.R."/>
            <person name="Berdy B."/>
            <person name="Zhao S."/>
            <person name="Lieberman T.D."/>
            <person name="Swanson P.K."/>
            <person name="Smith M."/>
            <person name="Roesemann S."/>
            <person name="Alexander J.E."/>
            <person name="Rich S.A."/>
            <person name="Livny J."/>
            <person name="Vlamakis H."/>
            <person name="Clish C."/>
            <person name="Bullock K."/>
            <person name="Deik A."/>
            <person name="Scott J."/>
            <person name="Pierce K.A."/>
            <person name="Xavier R.J."/>
            <person name="Alm E.J."/>
        </authorList>
    </citation>
    <scope>NUCLEOTIDE SEQUENCE [LARGE SCALE GENOMIC DNA]</scope>
    <source>
        <strain evidence="1 2">BIOML-A190</strain>
    </source>
</reference>